<evidence type="ECO:0000313" key="2">
    <source>
        <dbReference type="Proteomes" id="UP001320148"/>
    </source>
</evidence>
<reference evidence="1 2" key="1">
    <citation type="submission" date="2021-02" db="EMBL/GenBank/DDBJ databases">
        <title>Complete genome of Desulfoluna sp. strain ASN36.</title>
        <authorList>
            <person name="Takahashi A."/>
            <person name="Kojima H."/>
            <person name="Fukui M."/>
        </authorList>
    </citation>
    <scope>NUCLEOTIDE SEQUENCE [LARGE SCALE GENOMIC DNA]</scope>
    <source>
        <strain evidence="1 2">ASN36</strain>
    </source>
</reference>
<organism evidence="1 2">
    <name type="scientific">Desulfoluna limicola</name>
    <dbReference type="NCBI Taxonomy" id="2810562"/>
    <lineage>
        <taxon>Bacteria</taxon>
        <taxon>Pseudomonadati</taxon>
        <taxon>Thermodesulfobacteriota</taxon>
        <taxon>Desulfobacteria</taxon>
        <taxon>Desulfobacterales</taxon>
        <taxon>Desulfolunaceae</taxon>
        <taxon>Desulfoluna</taxon>
    </lineage>
</organism>
<keyword evidence="2" id="KW-1185">Reference proteome</keyword>
<proteinExistence type="predicted"/>
<accession>A0ABM7PCP2</accession>
<evidence type="ECO:0000313" key="1">
    <source>
        <dbReference type="EMBL" id="BCS95298.1"/>
    </source>
</evidence>
<dbReference type="Proteomes" id="UP001320148">
    <property type="component" value="Chromosome"/>
</dbReference>
<gene>
    <name evidence="1" type="ORF">DSLASN_09300</name>
</gene>
<dbReference type="RefSeq" id="WP_236891557.1">
    <property type="nucleotide sequence ID" value="NZ_AP024488.1"/>
</dbReference>
<sequence length="381" mass="43958">MTPFITDKNRPDMTAAMELVHLIKGTVSGLSKGDVREMMTQHFRQLRLIGKSGKWKTKELEKLGDFLLPNDLNGDKVKAFVDQVARQAETNQYLNDFFEKAQGHHFDHLYRKVRTEGDAVFPSVVTYALVLERLTEAMRDDWRIIECCKNVWKKARVKVGLSTYISLFERIKLTSVEIGIHLILQCHKSRKVPSRFCRVILPVNIIEAMIADIRLGYKDNAASGLPLAINLPGAKKFNPKTGAAQSHWSKDKKVIHLCMSLPGKWADLYSTWNLAFVSRYRDFPYFMAKLLIPQVASYQDSPEEFIYNRALALYTQCHYAFLGRSDLAKQGKEAIQWNDRKLTEFWGKVNKESARNYSEDVRHQDPSWGNRFKAKLQNSFM</sequence>
<dbReference type="EMBL" id="AP024488">
    <property type="protein sequence ID" value="BCS95298.1"/>
    <property type="molecule type" value="Genomic_DNA"/>
</dbReference>
<name>A0ABM7PCP2_9BACT</name>
<protein>
    <submittedName>
        <fullName evidence="1">Uncharacterized protein</fullName>
    </submittedName>
</protein>